<dbReference type="OrthoDB" id="498543at2759"/>
<keyword evidence="2" id="KW-0472">Membrane</keyword>
<feature type="transmembrane region" description="Helical" evidence="2">
    <location>
        <begin position="157"/>
        <end position="183"/>
    </location>
</feature>
<dbReference type="PANTHER" id="PTHR22696:SF1">
    <property type="entry name" value="E3 UBIQUITIN-PROTEIN LIGASE RNF26"/>
    <property type="match status" value="1"/>
</dbReference>
<feature type="region of interest" description="Disordered" evidence="1">
    <location>
        <begin position="662"/>
        <end position="704"/>
    </location>
</feature>
<dbReference type="GO" id="GO:0061630">
    <property type="term" value="F:ubiquitin protein ligase activity"/>
    <property type="evidence" value="ECO:0007669"/>
    <property type="project" value="TreeGrafter"/>
</dbReference>
<feature type="compositionally biased region" description="Acidic residues" evidence="1">
    <location>
        <begin position="730"/>
        <end position="740"/>
    </location>
</feature>
<protein>
    <submittedName>
        <fullName evidence="3">Uncharacterized protein</fullName>
    </submittedName>
</protein>
<dbReference type="EMBL" id="KE361637">
    <property type="protein sequence ID" value="EPQ27771.1"/>
    <property type="molecule type" value="Genomic_DNA"/>
</dbReference>
<evidence type="ECO:0000256" key="1">
    <source>
        <dbReference type="SAM" id="MobiDB-lite"/>
    </source>
</evidence>
<evidence type="ECO:0000313" key="4">
    <source>
        <dbReference type="Proteomes" id="UP000053664"/>
    </source>
</evidence>
<keyword evidence="2" id="KW-1133">Transmembrane helix</keyword>
<name>A0A061HAZ4_9BASI</name>
<reference evidence="3 4" key="1">
    <citation type="journal article" date="2013" name="Plant Cell">
        <title>The transition from a phytopathogenic smut ancestor to an anamorphic biocontrol agent deciphered by comparative whole-genome analysis.</title>
        <authorList>
            <person name="Lefebvre F."/>
            <person name="Joly D.L."/>
            <person name="Labbe C."/>
            <person name="Teichmann B."/>
            <person name="Linning R."/>
            <person name="Belzile F."/>
            <person name="Bakkeren G."/>
            <person name="Belanger R.R."/>
        </authorList>
    </citation>
    <scope>NUCLEOTIDE SEQUENCE [LARGE SCALE GENOMIC DNA]</scope>
    <source>
        <strain evidence="3 4">PF-1</strain>
    </source>
</reference>
<keyword evidence="2" id="KW-0812">Transmembrane</keyword>
<feature type="region of interest" description="Disordered" evidence="1">
    <location>
        <begin position="717"/>
        <end position="745"/>
    </location>
</feature>
<proteinExistence type="predicted"/>
<evidence type="ECO:0000256" key="2">
    <source>
        <dbReference type="SAM" id="Phobius"/>
    </source>
</evidence>
<dbReference type="GO" id="GO:0006511">
    <property type="term" value="P:ubiquitin-dependent protein catabolic process"/>
    <property type="evidence" value="ECO:0007669"/>
    <property type="project" value="TreeGrafter"/>
</dbReference>
<feature type="compositionally biased region" description="Acidic residues" evidence="1">
    <location>
        <begin position="662"/>
        <end position="695"/>
    </location>
</feature>
<accession>A0A061HAZ4</accession>
<organism evidence="3 4">
    <name type="scientific">Pseudozyma flocculosa PF-1</name>
    <dbReference type="NCBI Taxonomy" id="1277687"/>
    <lineage>
        <taxon>Eukaryota</taxon>
        <taxon>Fungi</taxon>
        <taxon>Dikarya</taxon>
        <taxon>Basidiomycota</taxon>
        <taxon>Ustilaginomycotina</taxon>
        <taxon>Ustilaginomycetes</taxon>
        <taxon>Ustilaginales</taxon>
        <taxon>Ustilaginaceae</taxon>
        <taxon>Pseudozyma</taxon>
    </lineage>
</organism>
<dbReference type="Proteomes" id="UP000053664">
    <property type="component" value="Unassembled WGS sequence"/>
</dbReference>
<feature type="transmembrane region" description="Helical" evidence="2">
    <location>
        <begin position="353"/>
        <end position="372"/>
    </location>
</feature>
<dbReference type="HOGENOM" id="CLU_017205_0_0_1"/>
<feature type="region of interest" description="Disordered" evidence="1">
    <location>
        <begin position="581"/>
        <end position="644"/>
    </location>
</feature>
<dbReference type="GeneID" id="19318617"/>
<feature type="region of interest" description="Disordered" evidence="1">
    <location>
        <begin position="766"/>
        <end position="786"/>
    </location>
</feature>
<dbReference type="AlphaFoldDB" id="A0A061HAZ4"/>
<dbReference type="GO" id="GO:0016567">
    <property type="term" value="P:protein ubiquitination"/>
    <property type="evidence" value="ECO:0007669"/>
    <property type="project" value="TreeGrafter"/>
</dbReference>
<evidence type="ECO:0000313" key="3">
    <source>
        <dbReference type="EMBL" id="EPQ27771.1"/>
    </source>
</evidence>
<gene>
    <name evidence="3" type="ORF">PFL1_04516</name>
</gene>
<dbReference type="KEGG" id="pfp:PFL1_04516"/>
<dbReference type="RefSeq" id="XP_007880233.1">
    <property type="nucleotide sequence ID" value="XM_007882042.1"/>
</dbReference>
<dbReference type="eggNOG" id="ENOG502S2K4">
    <property type="taxonomic scope" value="Eukaryota"/>
</dbReference>
<sequence>MSGAVASTYATLKSGLGNVTLSPLKTAYHFIFPPLEDLLIEHGGDYAAQRTRANEARQAAALEGGVVGASHRNLLNRDDVYGGSAGGGGGGSGSGSGSDSDDAIEAVWDGFSDSPWSFITSRYAIALFAMALITNRIQHICRPRGGRAVRLPQAKRLALRLPSILLLTRAVVILAVITSSLFFSESAPINRLISLASTRSWREAWLAYKPIGGWAQGYFGSESHDAIARARDAAALWASFTATCVAVVTESLIRSLEADREEAPSFNLVGFAFLLHFHSFSPEHEATKHVYLCILLQITEVLAVGLSKCRKRPLAPRLAVTSVFGITATVHYLLTLSDGTYPFMLAFSRAPEIALMVIVLLTVTLHALTMFLTGERVEMGRLLFNRSNMPSMSDDWSLALFKVGTACLESTRLTGLSQEVAPLQAYEGPFVEMLRNGNVRIIDADRGRLPEDARLSGSGDQLRHDVAGGLSREIKQVRVEDSAAARPSGLISSARLREAKRFLLQLYSTLRALMVLSVTKLCSAVGLPPPSVPQWVYRLLRRVRLLWHGRNGEERREQRLAEERRNRLSQESRRAYMAWVSGRDGSSATPGRLAARMRPRPRRIASADAVVASADGRSSAQQVGSARPFVARPRSRAASPSPSSSLLDAMLWQRFLAPDAPILEEDEEDEDDGEYADEGADSEGEELSSDEEEGGELQADRGSLDVGAQLARRADRLRAQAAAGDGIDLTADDEVEDDEQGPLSDGESLLLLAQYALRRDGPPLTRSTLRSLVDPASTSSAGGDGAAVLRRGSVDYRGGSEEESALLRAIAEKRLELESSRAASGGDVEAERRRLCVVCCVEER</sequence>
<feature type="transmembrane region" description="Helical" evidence="2">
    <location>
        <begin position="314"/>
        <end position="333"/>
    </location>
</feature>
<dbReference type="PANTHER" id="PTHR22696">
    <property type="entry name" value="E3 UBIQUITIN-PROTEIN LIGASE RNF26"/>
    <property type="match status" value="1"/>
</dbReference>
<feature type="compositionally biased region" description="Low complexity" evidence="1">
    <location>
        <begin position="604"/>
        <end position="644"/>
    </location>
</feature>